<protein>
    <submittedName>
        <fullName evidence="5">BHLH domain-containing protein</fullName>
    </submittedName>
</protein>
<feature type="region of interest" description="Disordered" evidence="2">
    <location>
        <begin position="412"/>
        <end position="441"/>
    </location>
</feature>
<evidence type="ECO:0000256" key="2">
    <source>
        <dbReference type="SAM" id="MobiDB-lite"/>
    </source>
</evidence>
<keyword evidence="4" id="KW-1185">Reference proteome</keyword>
<evidence type="ECO:0000256" key="1">
    <source>
        <dbReference type="ARBA" id="ARBA00023125"/>
    </source>
</evidence>
<organism evidence="4 5">
    <name type="scientific">Macrostomum lignano</name>
    <dbReference type="NCBI Taxonomy" id="282301"/>
    <lineage>
        <taxon>Eukaryota</taxon>
        <taxon>Metazoa</taxon>
        <taxon>Spiralia</taxon>
        <taxon>Lophotrochozoa</taxon>
        <taxon>Platyhelminthes</taxon>
        <taxon>Rhabditophora</taxon>
        <taxon>Macrostomorpha</taxon>
        <taxon>Macrostomida</taxon>
        <taxon>Macrostomidae</taxon>
        <taxon>Macrostomum</taxon>
    </lineage>
</organism>
<reference evidence="5" key="1">
    <citation type="submission" date="2016-11" db="UniProtKB">
        <authorList>
            <consortium name="WormBaseParasite"/>
        </authorList>
    </citation>
    <scope>IDENTIFICATION</scope>
</reference>
<accession>A0A1I8FQY1</accession>
<evidence type="ECO:0000313" key="4">
    <source>
        <dbReference type="Proteomes" id="UP000095280"/>
    </source>
</evidence>
<dbReference type="Proteomes" id="UP000095280">
    <property type="component" value="Unplaced"/>
</dbReference>
<dbReference type="GO" id="GO:0032502">
    <property type="term" value="P:developmental process"/>
    <property type="evidence" value="ECO:0007669"/>
    <property type="project" value="TreeGrafter"/>
</dbReference>
<dbReference type="SMART" id="SM00353">
    <property type="entry name" value="HLH"/>
    <property type="match status" value="1"/>
</dbReference>
<dbReference type="InterPro" id="IPR011598">
    <property type="entry name" value="bHLH_dom"/>
</dbReference>
<dbReference type="Pfam" id="PF00010">
    <property type="entry name" value="HLH"/>
    <property type="match status" value="1"/>
</dbReference>
<dbReference type="CDD" id="cd19724">
    <property type="entry name" value="bHLH_TS_ASCL3_like"/>
    <property type="match status" value="1"/>
</dbReference>
<dbReference type="PROSITE" id="PS50888">
    <property type="entry name" value="BHLH"/>
    <property type="match status" value="1"/>
</dbReference>
<dbReference type="GO" id="GO:0000981">
    <property type="term" value="F:DNA-binding transcription factor activity, RNA polymerase II-specific"/>
    <property type="evidence" value="ECO:0007669"/>
    <property type="project" value="TreeGrafter"/>
</dbReference>
<dbReference type="PANTHER" id="PTHR23349">
    <property type="entry name" value="BASIC HELIX-LOOP-HELIX TRANSCRIPTION FACTOR, TWIST"/>
    <property type="match status" value="1"/>
</dbReference>
<sequence length="472" mass="51382">CSSPGPLRCGPPPSCQQVFQSSHQPRSPPPEALFVSLVDLELFGLQLLQLSHNFRWHDSAGTDSCGTDSAAQIPMHRFACTDSLQLIRTALVGIGRIACRLGIAVVPWGMPGAGDAQGQLHSLLPRNWSLAENSSSAVAVFLPLFADRRARGLFAVQLGPRRSQLRTAIGFPGRLRARSGSCRARRIDGRPLLSCPQLPDTACEQPETRQSQHSYMRSAPRESHKGRIIPPIKLNSRCTNAASTDMSSGASSPAGLPSAVLPRRRAAAWDFRSGGTGGGAGGSADLSCGRCGRRLCWTRGSLISTTDTRSTRRCTRSTITRAPAAISRNPFDNPQSRIPLRTRSRFHFGLRELLHPPPQTSARARERVRFVNEGYERLKETLPFENKDKRISKVEILKTAIRYIQHMESLPAAADQQQQAEPRSSGLKRRPLGPELQAEPQEKRLRAGLTGEGAAAPGHKGLMAIACTATRL</sequence>
<proteinExistence type="predicted"/>
<evidence type="ECO:0000313" key="5">
    <source>
        <dbReference type="WBParaSite" id="maker-unitig_44137-snap-gene-0.2-mRNA-1"/>
    </source>
</evidence>
<feature type="domain" description="BHLH" evidence="3">
    <location>
        <begin position="355"/>
        <end position="407"/>
    </location>
</feature>
<evidence type="ECO:0000259" key="3">
    <source>
        <dbReference type="PROSITE" id="PS50888"/>
    </source>
</evidence>
<feature type="region of interest" description="Disordered" evidence="2">
    <location>
        <begin position="201"/>
        <end position="223"/>
    </location>
</feature>
<name>A0A1I8FQY1_9PLAT</name>
<keyword evidence="1" id="KW-0238">DNA-binding</keyword>
<dbReference type="InterPro" id="IPR036638">
    <property type="entry name" value="HLH_DNA-bd_sf"/>
</dbReference>
<dbReference type="InterPro" id="IPR050283">
    <property type="entry name" value="E-box_TF_Regulators"/>
</dbReference>
<dbReference type="Gene3D" id="4.10.280.10">
    <property type="entry name" value="Helix-loop-helix DNA-binding domain"/>
    <property type="match status" value="1"/>
</dbReference>
<dbReference type="AlphaFoldDB" id="A0A1I8FQY1"/>
<dbReference type="GO" id="GO:0046983">
    <property type="term" value="F:protein dimerization activity"/>
    <property type="evidence" value="ECO:0007669"/>
    <property type="project" value="InterPro"/>
</dbReference>
<dbReference type="PANTHER" id="PTHR23349:SF108">
    <property type="entry name" value="BHLH DOMAIN-CONTAINING PROTEIN"/>
    <property type="match status" value="1"/>
</dbReference>
<dbReference type="GO" id="GO:0000977">
    <property type="term" value="F:RNA polymerase II transcription regulatory region sequence-specific DNA binding"/>
    <property type="evidence" value="ECO:0007669"/>
    <property type="project" value="TreeGrafter"/>
</dbReference>
<dbReference type="WBParaSite" id="maker-unitig_44137-snap-gene-0.2-mRNA-1">
    <property type="protein sequence ID" value="maker-unitig_44137-snap-gene-0.2-mRNA-1"/>
    <property type="gene ID" value="maker-unitig_44137-snap-gene-0.2"/>
</dbReference>
<dbReference type="SUPFAM" id="SSF47459">
    <property type="entry name" value="HLH, helix-loop-helix DNA-binding domain"/>
    <property type="match status" value="1"/>
</dbReference>